<dbReference type="EMBL" id="JABUFE010000001">
    <property type="protein sequence ID" value="NSX53641.1"/>
    <property type="molecule type" value="Genomic_DNA"/>
</dbReference>
<comment type="caution">
    <text evidence="1">The sequence shown here is derived from an EMBL/GenBank/DDBJ whole genome shotgun (WGS) entry which is preliminary data.</text>
</comment>
<proteinExistence type="predicted"/>
<keyword evidence="2" id="KW-1185">Reference proteome</keyword>
<evidence type="ECO:0000313" key="2">
    <source>
        <dbReference type="Proteomes" id="UP000777935"/>
    </source>
</evidence>
<dbReference type="RefSeq" id="WP_174134820.1">
    <property type="nucleotide sequence ID" value="NZ_JABUFE010000001.1"/>
</dbReference>
<organism evidence="1 2">
    <name type="scientific">Parasulfitobacter algicola</name>
    <dbReference type="NCBI Taxonomy" id="2614809"/>
    <lineage>
        <taxon>Bacteria</taxon>
        <taxon>Pseudomonadati</taxon>
        <taxon>Pseudomonadota</taxon>
        <taxon>Alphaproteobacteria</taxon>
        <taxon>Rhodobacterales</taxon>
        <taxon>Roseobacteraceae</taxon>
        <taxon>Parasulfitobacter</taxon>
    </lineage>
</organism>
<gene>
    <name evidence="1" type="ORF">HRQ87_02400</name>
</gene>
<reference evidence="1 2" key="1">
    <citation type="submission" date="2020-06" db="EMBL/GenBank/DDBJ databases">
        <title>Sulfitobacter algicola sp. nov., isolated from green algae.</title>
        <authorList>
            <person name="Wang C."/>
        </authorList>
    </citation>
    <scope>NUCLEOTIDE SEQUENCE [LARGE SCALE GENOMIC DNA]</scope>
    <source>
        <strain evidence="1 2">1151</strain>
    </source>
</reference>
<sequence length="836" mass="91772">MTNLVEDYFEGLAKTAFDAVKAQDPPLPKNPPVFDTDQNARASAWTAIAVHPMSVMETEYVSVVHAAEKRAGNNPEQAKENAFEAMSQFFSLAADAPPLLQPDTDPLIEERQKSLLAFFDLVEDMQAEGVPDVYDALLSLISDAARLIALMTTADELDFAGTGVQDAAGYLGMFDVSADEAADKWAETHEDKGKTADYIKDVAKNLIDPLKKPENAVASARSLYNIEPFYLFRLMHRFLGGDQAVPMDLNSKGIASGAATGAMHRADWEWLARWHQKQIVDLKTRLTTLQSVLKVQFETDQDIIHFFLKGGRAMYTALGDAKKGKNDWDTGILINPNLLPEQWYQAFAAVNDTVVTFLDQARFGYTALLNKHKNVLNIPPPPMASLAVDPTDMRDFTRFGLMAEHGEESLQDAQLRQRNGAALAVHKRNRTVGINGELIDIGISKRGSVELIEHWHDINIVDLPGVGGDDAEKIPVPTLPYFVDDFSTIIREALTNGTADRKLAKRLVRLNLVLNSDDATLARAVAKANQTVRDTLPKATTAFGVGDRNTAAKLKGWVLAGLVNSMPYAWTRPGWIAKLDDYLQTNAAALLSAGPIDALWRQIERSIDVSDRPAVKNLLIAQNAISTVSRRIVADNVIYAQAIGGPELADVPLWKPVKAAIESVISLNAVNPTFGLFYVSGGLAGRMQTAHAKQPSNDLLSMGATDVVEILYRTGSVHPVWAFRNLPTRLNAIPGITADLIENRDHIAVVVRSDTPINGLTISPDKPVVLVIRAEEKGSEIARIMDHVDGWPVASTRDLVRLFTDRAAHSHDFDLRLSRKKSAEFLLSDVLGRQLL</sequence>
<accession>A0ABX2IL95</accession>
<dbReference type="Proteomes" id="UP000777935">
    <property type="component" value="Unassembled WGS sequence"/>
</dbReference>
<protein>
    <submittedName>
        <fullName evidence="1">Uncharacterized protein</fullName>
    </submittedName>
</protein>
<evidence type="ECO:0000313" key="1">
    <source>
        <dbReference type="EMBL" id="NSX53641.1"/>
    </source>
</evidence>
<name>A0ABX2IL95_9RHOB</name>